<dbReference type="Pfam" id="PF13549">
    <property type="entry name" value="ATP-grasp_5"/>
    <property type="match status" value="1"/>
</dbReference>
<dbReference type="FunFam" id="3.40.50.261:FF:000021">
    <property type="entry name" value="Acetyl-CoA synthetase, putative"/>
    <property type="match status" value="1"/>
</dbReference>
<comment type="caution">
    <text evidence="4">The sequence shown here is derived from an EMBL/GenBank/DDBJ whole genome shotgun (WGS) entry which is preliminary data.</text>
</comment>
<dbReference type="Pfam" id="PF13380">
    <property type="entry name" value="CoA_binding_2"/>
    <property type="match status" value="1"/>
</dbReference>
<dbReference type="AlphaFoldDB" id="A0A4Y3QT81"/>
<dbReference type="SMART" id="SM00881">
    <property type="entry name" value="CoA_binding"/>
    <property type="match status" value="1"/>
</dbReference>
<feature type="region of interest" description="Disordered" evidence="2">
    <location>
        <begin position="1"/>
        <end position="27"/>
    </location>
</feature>
<evidence type="ECO:0000313" key="5">
    <source>
        <dbReference type="Proteomes" id="UP000319210"/>
    </source>
</evidence>
<dbReference type="PANTHER" id="PTHR42793:SF4">
    <property type="entry name" value="BLL6376 PROTEIN"/>
    <property type="match status" value="1"/>
</dbReference>
<dbReference type="SUPFAM" id="SSF52210">
    <property type="entry name" value="Succinyl-CoA synthetase domains"/>
    <property type="match status" value="2"/>
</dbReference>
<feature type="domain" description="ATP-grasp" evidence="3">
    <location>
        <begin position="516"/>
        <end position="733"/>
    </location>
</feature>
<dbReference type="Gene3D" id="3.30.1490.20">
    <property type="entry name" value="ATP-grasp fold, A domain"/>
    <property type="match status" value="1"/>
</dbReference>
<dbReference type="Gene3D" id="3.40.50.261">
    <property type="entry name" value="Succinyl-CoA synthetase domains"/>
    <property type="match status" value="2"/>
</dbReference>
<dbReference type="PROSITE" id="PS50975">
    <property type="entry name" value="ATP_GRASP"/>
    <property type="match status" value="1"/>
</dbReference>
<keyword evidence="1" id="KW-0547">Nucleotide-binding</keyword>
<dbReference type="EMBL" id="BJMM01000003">
    <property type="protein sequence ID" value="GEB48545.1"/>
    <property type="molecule type" value="Genomic_DNA"/>
</dbReference>
<dbReference type="InterPro" id="IPR003781">
    <property type="entry name" value="CoA-bd"/>
</dbReference>
<feature type="compositionally biased region" description="Pro residues" evidence="2">
    <location>
        <begin position="487"/>
        <end position="498"/>
    </location>
</feature>
<accession>A0A4Y3QT81</accession>
<dbReference type="InterPro" id="IPR016102">
    <property type="entry name" value="Succinyl-CoA_synth-like"/>
</dbReference>
<dbReference type="PANTHER" id="PTHR42793">
    <property type="entry name" value="COA BINDING DOMAIN CONTAINING PROTEIN"/>
    <property type="match status" value="1"/>
</dbReference>
<dbReference type="InterPro" id="IPR011761">
    <property type="entry name" value="ATP-grasp"/>
</dbReference>
<dbReference type="Gene3D" id="3.30.470.20">
    <property type="entry name" value="ATP-grasp fold, B domain"/>
    <property type="match status" value="1"/>
</dbReference>
<gene>
    <name evidence="4" type="ORF">SCA03_10960</name>
</gene>
<dbReference type="Gene3D" id="3.40.50.720">
    <property type="entry name" value="NAD(P)-binding Rossmann-like Domain"/>
    <property type="match status" value="1"/>
</dbReference>
<dbReference type="OrthoDB" id="190266at2"/>
<proteinExistence type="predicted"/>
<dbReference type="Pfam" id="PF13607">
    <property type="entry name" value="Succ_CoA_lig"/>
    <property type="match status" value="1"/>
</dbReference>
<dbReference type="RefSeq" id="WP_086814747.1">
    <property type="nucleotide sequence ID" value="NZ_BJMM01000003.1"/>
</dbReference>
<dbReference type="SUPFAM" id="SSF56059">
    <property type="entry name" value="Glutathione synthetase ATP-binding domain-like"/>
    <property type="match status" value="1"/>
</dbReference>
<sequence length="734" mass="75310">MGAGSDRGRRTPGGAAAHTGRRGHGDGLRRLLRPRHIAVFGGESAAEAIRQCRAIGFTGEVWPVHPHRDSIEGLPCRRSVGELPQAPDAALVAVPREASIPVLAELSAHGAGGAVCYAAGFAEDGADGARLQERLREAAGAMPVVGPNCIGVLNYLDGSALWADQHGGTRVARGVAVITQSGNIAQNMTMQRRSVPLGYVITAGNGAVTGVPQLMEGLLDDPRVTAIGLHLEGIDDVPAFSRAALKALAAGVPVVALKTGSSELGARANLSHTSSLAGSDVLCDALFRRLGIARVHEVGTFLETLKLLHVHGPQDGTRITSASCSGGEAALIADVAQRHGAELPELPAEVAARLRRVLGERVHVANPLDYHTYIWGDAEAQRDCFTALLGAGFDMNLLLLDVPRADRCAPELWTTTLEAYTAAARASGAPACVVSSLPEGLPEETGSRLLAEGIAPMHGMADCVRALAAAASIGAARRRHAGTGTLPPGPSGPAPEGPAPARRGGPGGALDEYEAKQALSAHGVPTPRGAATGQGGDGAADEAAALAATLGFPVVVKALSPGLAHKSEVGGVRTGLADEGAVREAVAAMAPLADRFLIERMVPGAVAELVVGVRHDPRFGRALTLGSGGVLVELVRDTATLLLPASRAEIEETLGSLRAWPVLRGFRAGPAGDVAAAVEAVSAVAAYAQREDVTEVEVNPLLVLPEGHGAVAVDAVVRYAGHEHTDENEEVTHG</sequence>
<dbReference type="Proteomes" id="UP000319210">
    <property type="component" value="Unassembled WGS sequence"/>
</dbReference>
<dbReference type="InterPro" id="IPR013815">
    <property type="entry name" value="ATP_grasp_subdomain_1"/>
</dbReference>
<dbReference type="InterPro" id="IPR036291">
    <property type="entry name" value="NAD(P)-bd_dom_sf"/>
</dbReference>
<keyword evidence="1" id="KW-0067">ATP-binding</keyword>
<dbReference type="GO" id="GO:0005524">
    <property type="term" value="F:ATP binding"/>
    <property type="evidence" value="ECO:0007669"/>
    <property type="project" value="UniProtKB-UniRule"/>
</dbReference>
<evidence type="ECO:0000256" key="1">
    <source>
        <dbReference type="PROSITE-ProRule" id="PRU00409"/>
    </source>
</evidence>
<evidence type="ECO:0000259" key="3">
    <source>
        <dbReference type="PROSITE" id="PS50975"/>
    </source>
</evidence>
<dbReference type="SUPFAM" id="SSF51735">
    <property type="entry name" value="NAD(P)-binding Rossmann-fold domains"/>
    <property type="match status" value="1"/>
</dbReference>
<feature type="region of interest" description="Disordered" evidence="2">
    <location>
        <begin position="478"/>
        <end position="510"/>
    </location>
</feature>
<reference evidence="4 5" key="1">
    <citation type="submission" date="2019-06" db="EMBL/GenBank/DDBJ databases">
        <title>Whole genome shotgun sequence of Streptomyces cacaoi subsp. cacaoi NBRC 12748.</title>
        <authorList>
            <person name="Hosoyama A."/>
            <person name="Uohara A."/>
            <person name="Ohji S."/>
            <person name="Ichikawa N."/>
        </authorList>
    </citation>
    <scope>NUCLEOTIDE SEQUENCE [LARGE SCALE GENOMIC DNA]</scope>
    <source>
        <strain evidence="4 5">NBRC 12748</strain>
    </source>
</reference>
<keyword evidence="5" id="KW-1185">Reference proteome</keyword>
<organism evidence="4 5">
    <name type="scientific">Streptomyces cacaoi</name>
    <dbReference type="NCBI Taxonomy" id="1898"/>
    <lineage>
        <taxon>Bacteria</taxon>
        <taxon>Bacillati</taxon>
        <taxon>Actinomycetota</taxon>
        <taxon>Actinomycetes</taxon>
        <taxon>Kitasatosporales</taxon>
        <taxon>Streptomycetaceae</taxon>
        <taxon>Streptomyces</taxon>
    </lineage>
</organism>
<evidence type="ECO:0000256" key="2">
    <source>
        <dbReference type="SAM" id="MobiDB-lite"/>
    </source>
</evidence>
<dbReference type="GO" id="GO:0046872">
    <property type="term" value="F:metal ion binding"/>
    <property type="evidence" value="ECO:0007669"/>
    <property type="project" value="InterPro"/>
</dbReference>
<name>A0A4Y3QT81_STRCI</name>
<dbReference type="InterPro" id="IPR032875">
    <property type="entry name" value="Succ_CoA_lig_flav_dom"/>
</dbReference>
<protein>
    <submittedName>
        <fullName evidence="4">Acyl-CoA synthetase</fullName>
    </submittedName>
</protein>
<evidence type="ECO:0000313" key="4">
    <source>
        <dbReference type="EMBL" id="GEB48545.1"/>
    </source>
</evidence>